<evidence type="ECO:0000313" key="7">
    <source>
        <dbReference type="EMBL" id="MDO8106998.1"/>
    </source>
</evidence>
<dbReference type="Pfam" id="PF01497">
    <property type="entry name" value="Peripla_BP_2"/>
    <property type="match status" value="1"/>
</dbReference>
<protein>
    <submittedName>
        <fullName evidence="7">ABC transporter substrate-binding protein</fullName>
    </submittedName>
</protein>
<dbReference type="InterPro" id="IPR002491">
    <property type="entry name" value="ABC_transptr_periplasmic_BD"/>
</dbReference>
<reference evidence="7 8" key="1">
    <citation type="submission" date="2023-07" db="EMBL/GenBank/DDBJ databases">
        <title>Description of novel actinomycetes strains, isolated from tidal flat sediment.</title>
        <authorList>
            <person name="Lu C."/>
        </authorList>
    </citation>
    <scope>NUCLEOTIDE SEQUENCE [LARGE SCALE GENOMIC DNA]</scope>
    <source>
        <strain evidence="7 8">SYSU T00b441</strain>
    </source>
</reference>
<comment type="similarity">
    <text evidence="2">Belongs to the bacterial solute-binding protein 8 family.</text>
</comment>
<feature type="chain" id="PRO_5047296400" evidence="5">
    <location>
        <begin position="24"/>
        <end position="338"/>
    </location>
</feature>
<dbReference type="EMBL" id="JAUQYP010000001">
    <property type="protein sequence ID" value="MDO8106998.1"/>
    <property type="molecule type" value="Genomic_DNA"/>
</dbReference>
<keyword evidence="4 5" id="KW-0732">Signal</keyword>
<evidence type="ECO:0000256" key="3">
    <source>
        <dbReference type="ARBA" id="ARBA00022448"/>
    </source>
</evidence>
<dbReference type="PANTHER" id="PTHR30532">
    <property type="entry name" value="IRON III DICITRATE-BINDING PERIPLASMIC PROTEIN"/>
    <property type="match status" value="1"/>
</dbReference>
<evidence type="ECO:0000256" key="1">
    <source>
        <dbReference type="ARBA" id="ARBA00004196"/>
    </source>
</evidence>
<keyword evidence="8" id="KW-1185">Reference proteome</keyword>
<feature type="domain" description="Fe/B12 periplasmic-binding" evidence="6">
    <location>
        <begin position="61"/>
        <end position="334"/>
    </location>
</feature>
<evidence type="ECO:0000256" key="4">
    <source>
        <dbReference type="ARBA" id="ARBA00022729"/>
    </source>
</evidence>
<dbReference type="Proteomes" id="UP001232536">
    <property type="component" value="Unassembled WGS sequence"/>
</dbReference>
<sequence length="338" mass="34587">MKRRLAILAAALTVALAGCSGTAGRPAQDVPRASGGGSAALFPVTVDDAFGTTTVPSAPRRVVTWGRGATDAAIALGVLPVAIPYQPGGAQGVLPWVRDAVEGMGAALPTVLPDTGTSVPYDAIRAARPDLILAPYSGLTEEQDTRLSAIAPVVAYPDQPWSTPWRDIVTITGRALGRPGKAREVLVGIDQEITRAREAHPEFAGLTLAAVQDTGTGLSVYPASAPRMQIMLDLGFRSAPSVQALGTDETASHTTLSHERLAELTSDVLVLYASDAAEAAAFLAAPSSQVMPQVTHGAVAELVGSDVVASVSPPTALSLTWGLDRTVHALAQAAAAAG</sequence>
<evidence type="ECO:0000256" key="5">
    <source>
        <dbReference type="SAM" id="SignalP"/>
    </source>
</evidence>
<comment type="caution">
    <text evidence="7">The sequence shown here is derived from an EMBL/GenBank/DDBJ whole genome shotgun (WGS) entry which is preliminary data.</text>
</comment>
<dbReference type="SUPFAM" id="SSF53807">
    <property type="entry name" value="Helical backbone' metal receptor"/>
    <property type="match status" value="1"/>
</dbReference>
<dbReference type="Gene3D" id="3.40.50.1980">
    <property type="entry name" value="Nitrogenase molybdenum iron protein domain"/>
    <property type="match status" value="2"/>
</dbReference>
<evidence type="ECO:0000259" key="6">
    <source>
        <dbReference type="PROSITE" id="PS50983"/>
    </source>
</evidence>
<comment type="subcellular location">
    <subcellularLocation>
        <location evidence="1">Cell envelope</location>
    </subcellularLocation>
</comment>
<gene>
    <name evidence="7" type="ORF">Q6348_07275</name>
</gene>
<dbReference type="PROSITE" id="PS50983">
    <property type="entry name" value="FE_B12_PBP"/>
    <property type="match status" value="1"/>
</dbReference>
<accession>A0ABT9D7Z9</accession>
<dbReference type="PANTHER" id="PTHR30532:SF24">
    <property type="entry name" value="FERRIC ENTEROBACTIN-BINDING PERIPLASMIC PROTEIN FEPB"/>
    <property type="match status" value="1"/>
</dbReference>
<keyword evidence="3" id="KW-0813">Transport</keyword>
<evidence type="ECO:0000313" key="8">
    <source>
        <dbReference type="Proteomes" id="UP001232536"/>
    </source>
</evidence>
<organism evidence="7 8">
    <name type="scientific">Actinotalea lenta</name>
    <dbReference type="NCBI Taxonomy" id="3064654"/>
    <lineage>
        <taxon>Bacteria</taxon>
        <taxon>Bacillati</taxon>
        <taxon>Actinomycetota</taxon>
        <taxon>Actinomycetes</taxon>
        <taxon>Micrococcales</taxon>
        <taxon>Cellulomonadaceae</taxon>
        <taxon>Actinotalea</taxon>
    </lineage>
</organism>
<proteinExistence type="inferred from homology"/>
<dbReference type="RefSeq" id="WP_304600635.1">
    <property type="nucleotide sequence ID" value="NZ_JAUQYP010000001.1"/>
</dbReference>
<feature type="signal peptide" evidence="5">
    <location>
        <begin position="1"/>
        <end position="23"/>
    </location>
</feature>
<name>A0ABT9D7Z9_9CELL</name>
<evidence type="ECO:0000256" key="2">
    <source>
        <dbReference type="ARBA" id="ARBA00008814"/>
    </source>
</evidence>
<dbReference type="InterPro" id="IPR051313">
    <property type="entry name" value="Bact_iron-sidero_bind"/>
</dbReference>
<dbReference type="PROSITE" id="PS51257">
    <property type="entry name" value="PROKAR_LIPOPROTEIN"/>
    <property type="match status" value="1"/>
</dbReference>